<dbReference type="GO" id="GO:0050797">
    <property type="term" value="F:thymidylate synthase (FAD) activity"/>
    <property type="evidence" value="ECO:0007669"/>
    <property type="project" value="InterPro"/>
</dbReference>
<organism evidence="1 2">
    <name type="scientific">Pseudomonas phage vB_PpuM-KoPa-4</name>
    <dbReference type="NCBI Taxonomy" id="3132618"/>
    <lineage>
        <taxon>Viruses</taxon>
        <taxon>Duplodnaviria</taxon>
        <taxon>Heunggongvirae</taxon>
        <taxon>Uroviricota</taxon>
        <taxon>Caudoviricetes</taxon>
        <taxon>Vandenendeviridae</taxon>
        <taxon>Gorskivirinae</taxon>
        <taxon>Tartuvirus</taxon>
        <taxon>Tartuvirus kopa4</taxon>
    </lineage>
</organism>
<evidence type="ECO:0000313" key="2">
    <source>
        <dbReference type="Proteomes" id="UP001433872"/>
    </source>
</evidence>
<sequence length="333" mass="37969">MTPVQIEAKVIAYSRCKRTGRKIVTFEFFYPRFIHGELMTHRLFSRNAASSRAIPIKKMIEQVKNNPAFPIHWGKNQAGMQANEELNPVLRKVAIYLWKNAAQLAAGAAEGMDRIGLHKQVVNRVLEPFQIMKTVVTSTCWENWNWLRFHKDAQPEIRELARVAIEALEAYGEPEDLNPGEWHTPYVFHHRDSNGVLQYVGNELQYFTLEEALMISSSCCAQVSFRLLNDDLEKAKEIYGKLVESEPVHASPFEHQATPMQEDEPMLKGIPVPAGYEAMAMTFKAGKVNVVGNSNTWEPGITHVDRQGRFWSGNLLGFVQHRQLIPNNVKQEV</sequence>
<gene>
    <name evidence="1" type="ORF">KoPa4_00073</name>
</gene>
<dbReference type="InterPro" id="IPR036098">
    <property type="entry name" value="Thymidylate_synthase_ThyX_sf"/>
</dbReference>
<protein>
    <submittedName>
        <fullName evidence="1">Thymidylate synthase</fullName>
    </submittedName>
</protein>
<proteinExistence type="predicted"/>
<accession>A0AAX4MWU3</accession>
<dbReference type="Proteomes" id="UP001433872">
    <property type="component" value="Segment"/>
</dbReference>
<dbReference type="SUPFAM" id="SSF69796">
    <property type="entry name" value="Thymidylate synthase-complementing protein Thy1"/>
    <property type="match status" value="1"/>
</dbReference>
<dbReference type="GO" id="GO:0050660">
    <property type="term" value="F:flavin adenine dinucleotide binding"/>
    <property type="evidence" value="ECO:0007669"/>
    <property type="project" value="InterPro"/>
</dbReference>
<name>A0AAX4MWU3_9CAUD</name>
<reference evidence="1" key="1">
    <citation type="submission" date="2024-03" db="EMBL/GenBank/DDBJ databases">
        <title>Isolation and characterization of a phage collection against Pseudomonas putida.</title>
        <authorList>
            <person name="Brauer A."/>
            <person name="Rosendahl S."/>
            <person name="Kangsep A."/>
            <person name="Rikberg R."/>
            <person name="Lewanczyk A.C."/>
            <person name="Horak R."/>
            <person name="Tamman H."/>
        </authorList>
    </citation>
    <scope>NUCLEOTIDE SEQUENCE</scope>
</reference>
<keyword evidence="2" id="KW-1185">Reference proteome</keyword>
<evidence type="ECO:0000313" key="1">
    <source>
        <dbReference type="EMBL" id="WYV99241.1"/>
    </source>
</evidence>
<dbReference type="Gene3D" id="3.30.1360.170">
    <property type="match status" value="1"/>
</dbReference>
<dbReference type="EMBL" id="PP496414">
    <property type="protein sequence ID" value="WYV99241.1"/>
    <property type="molecule type" value="Genomic_DNA"/>
</dbReference>
<dbReference type="GO" id="GO:0006231">
    <property type="term" value="P:dTMP biosynthetic process"/>
    <property type="evidence" value="ECO:0007669"/>
    <property type="project" value="InterPro"/>
</dbReference>